<keyword evidence="1" id="KW-1133">Transmembrane helix</keyword>
<evidence type="ECO:0000313" key="3">
    <source>
        <dbReference type="Proteomes" id="UP001595824"/>
    </source>
</evidence>
<comment type="caution">
    <text evidence="2">The sequence shown here is derived from an EMBL/GenBank/DDBJ whole genome shotgun (WGS) entry which is preliminary data.</text>
</comment>
<dbReference type="RefSeq" id="WP_381740614.1">
    <property type="nucleotide sequence ID" value="NZ_JBHSDP010000018.1"/>
</dbReference>
<protein>
    <submittedName>
        <fullName evidence="2">DUF1772 domain-containing protein</fullName>
    </submittedName>
</protein>
<dbReference type="EMBL" id="JBHSDP010000018">
    <property type="protein sequence ID" value="MFC4329911.1"/>
    <property type="molecule type" value="Genomic_DNA"/>
</dbReference>
<dbReference type="InterPro" id="IPR013901">
    <property type="entry name" value="Anthrone_oxy"/>
</dbReference>
<keyword evidence="1" id="KW-0812">Transmembrane</keyword>
<feature type="transmembrane region" description="Helical" evidence="1">
    <location>
        <begin position="29"/>
        <end position="56"/>
    </location>
</feature>
<keyword evidence="1" id="KW-0472">Membrane</keyword>
<organism evidence="2 3">
    <name type="scientific">Streptomyces andamanensis</name>
    <dbReference type="NCBI Taxonomy" id="1565035"/>
    <lineage>
        <taxon>Bacteria</taxon>
        <taxon>Bacillati</taxon>
        <taxon>Actinomycetota</taxon>
        <taxon>Actinomycetes</taxon>
        <taxon>Kitasatosporales</taxon>
        <taxon>Streptomycetaceae</taxon>
        <taxon>Streptomyces</taxon>
    </lineage>
</organism>
<name>A0ABV8TGT8_9ACTN</name>
<dbReference type="Proteomes" id="UP001595824">
    <property type="component" value="Unassembled WGS sequence"/>
</dbReference>
<feature type="transmembrane region" description="Helical" evidence="1">
    <location>
        <begin position="76"/>
        <end position="95"/>
    </location>
</feature>
<keyword evidence="3" id="KW-1185">Reference proteome</keyword>
<gene>
    <name evidence="2" type="ORF">ACFPC0_19355</name>
</gene>
<feature type="transmembrane region" description="Helical" evidence="1">
    <location>
        <begin position="149"/>
        <end position="172"/>
    </location>
</feature>
<reference evidence="3" key="1">
    <citation type="journal article" date="2019" name="Int. J. Syst. Evol. Microbiol.">
        <title>The Global Catalogue of Microorganisms (GCM) 10K type strain sequencing project: providing services to taxonomists for standard genome sequencing and annotation.</title>
        <authorList>
            <consortium name="The Broad Institute Genomics Platform"/>
            <consortium name="The Broad Institute Genome Sequencing Center for Infectious Disease"/>
            <person name="Wu L."/>
            <person name="Ma J."/>
        </authorList>
    </citation>
    <scope>NUCLEOTIDE SEQUENCE [LARGE SCALE GENOMIC DNA]</scope>
    <source>
        <strain evidence="3">PCU 347</strain>
    </source>
</reference>
<dbReference type="Pfam" id="PF08592">
    <property type="entry name" value="Anthrone_oxy"/>
    <property type="match status" value="1"/>
</dbReference>
<proteinExistence type="predicted"/>
<evidence type="ECO:0000256" key="1">
    <source>
        <dbReference type="SAM" id="Phobius"/>
    </source>
</evidence>
<sequence length="181" mass="19205">MTDIEIGDHEGLGRGVGGDRVRRGATAGVLGTAAVATGLLAGVYYVFACAVMPALARSDDRTYVEVVRDVNDVIQNPLFFLAFLGAPLLTGLSAWRLRGTRPPRPWVWAALAAHVLAFAVTAACNVPLNDALARATAPGAARAHFENPWVAWNAVRTVLVTLALACLARALLLHGRTERRG</sequence>
<evidence type="ECO:0000313" key="2">
    <source>
        <dbReference type="EMBL" id="MFC4329911.1"/>
    </source>
</evidence>
<accession>A0ABV8TGT8</accession>
<feature type="transmembrane region" description="Helical" evidence="1">
    <location>
        <begin position="107"/>
        <end position="129"/>
    </location>
</feature>